<reference evidence="2" key="1">
    <citation type="journal article" date="2023" name="Mol. Phylogenet. Evol.">
        <title>Genome-scale phylogeny and comparative genomics of the fungal order Sordariales.</title>
        <authorList>
            <person name="Hensen N."/>
            <person name="Bonometti L."/>
            <person name="Westerberg I."/>
            <person name="Brannstrom I.O."/>
            <person name="Guillou S."/>
            <person name="Cros-Aarteil S."/>
            <person name="Calhoun S."/>
            <person name="Haridas S."/>
            <person name="Kuo A."/>
            <person name="Mondo S."/>
            <person name="Pangilinan J."/>
            <person name="Riley R."/>
            <person name="LaButti K."/>
            <person name="Andreopoulos B."/>
            <person name="Lipzen A."/>
            <person name="Chen C."/>
            <person name="Yan M."/>
            <person name="Daum C."/>
            <person name="Ng V."/>
            <person name="Clum A."/>
            <person name="Steindorff A."/>
            <person name="Ohm R.A."/>
            <person name="Martin F."/>
            <person name="Silar P."/>
            <person name="Natvig D.O."/>
            <person name="Lalanne C."/>
            <person name="Gautier V."/>
            <person name="Ament-Velasquez S.L."/>
            <person name="Kruys A."/>
            <person name="Hutchinson M.I."/>
            <person name="Powell A.J."/>
            <person name="Barry K."/>
            <person name="Miller A.N."/>
            <person name="Grigoriev I.V."/>
            <person name="Debuchy R."/>
            <person name="Gladieux P."/>
            <person name="Hiltunen Thoren M."/>
            <person name="Johannesson H."/>
        </authorList>
    </citation>
    <scope>NUCLEOTIDE SEQUENCE</scope>
    <source>
        <strain evidence="2">PSN293</strain>
    </source>
</reference>
<feature type="compositionally biased region" description="Polar residues" evidence="1">
    <location>
        <begin position="23"/>
        <end position="55"/>
    </location>
</feature>
<keyword evidence="3" id="KW-1185">Reference proteome</keyword>
<dbReference type="AlphaFoldDB" id="A0AAN7B3V1"/>
<evidence type="ECO:0000256" key="1">
    <source>
        <dbReference type="SAM" id="MobiDB-lite"/>
    </source>
</evidence>
<dbReference type="EMBL" id="MU858310">
    <property type="protein sequence ID" value="KAK4207220.1"/>
    <property type="molecule type" value="Genomic_DNA"/>
</dbReference>
<dbReference type="Proteomes" id="UP001301769">
    <property type="component" value="Unassembled WGS sequence"/>
</dbReference>
<protein>
    <recommendedName>
        <fullName evidence="4">BZIP domain-containing protein</fullName>
    </recommendedName>
</protein>
<evidence type="ECO:0008006" key="4">
    <source>
        <dbReference type="Google" id="ProtNLM"/>
    </source>
</evidence>
<feature type="non-terminal residue" evidence="2">
    <location>
        <position position="1"/>
    </location>
</feature>
<gene>
    <name evidence="2" type="ORF">QBC37DRAFT_299170</name>
</gene>
<evidence type="ECO:0000313" key="3">
    <source>
        <dbReference type="Proteomes" id="UP001301769"/>
    </source>
</evidence>
<comment type="caution">
    <text evidence="2">The sequence shown here is derived from an EMBL/GenBank/DDBJ whole genome shotgun (WGS) entry which is preliminary data.</text>
</comment>
<feature type="compositionally biased region" description="Basic and acidic residues" evidence="1">
    <location>
        <begin position="71"/>
        <end position="87"/>
    </location>
</feature>
<organism evidence="2 3">
    <name type="scientific">Rhypophila decipiens</name>
    <dbReference type="NCBI Taxonomy" id="261697"/>
    <lineage>
        <taxon>Eukaryota</taxon>
        <taxon>Fungi</taxon>
        <taxon>Dikarya</taxon>
        <taxon>Ascomycota</taxon>
        <taxon>Pezizomycotina</taxon>
        <taxon>Sordariomycetes</taxon>
        <taxon>Sordariomycetidae</taxon>
        <taxon>Sordariales</taxon>
        <taxon>Naviculisporaceae</taxon>
        <taxon>Rhypophila</taxon>
    </lineage>
</organism>
<reference evidence="2" key="2">
    <citation type="submission" date="2023-05" db="EMBL/GenBank/DDBJ databases">
        <authorList>
            <consortium name="Lawrence Berkeley National Laboratory"/>
            <person name="Steindorff A."/>
            <person name="Hensen N."/>
            <person name="Bonometti L."/>
            <person name="Westerberg I."/>
            <person name="Brannstrom I.O."/>
            <person name="Guillou S."/>
            <person name="Cros-Aarteil S."/>
            <person name="Calhoun S."/>
            <person name="Haridas S."/>
            <person name="Kuo A."/>
            <person name="Mondo S."/>
            <person name="Pangilinan J."/>
            <person name="Riley R."/>
            <person name="Labutti K."/>
            <person name="Andreopoulos B."/>
            <person name="Lipzen A."/>
            <person name="Chen C."/>
            <person name="Yanf M."/>
            <person name="Daum C."/>
            <person name="Ng V."/>
            <person name="Clum A."/>
            <person name="Ohm R."/>
            <person name="Martin F."/>
            <person name="Silar P."/>
            <person name="Natvig D."/>
            <person name="Lalanne C."/>
            <person name="Gautier V."/>
            <person name="Ament-Velasquez S.L."/>
            <person name="Kruys A."/>
            <person name="Hutchinson M.I."/>
            <person name="Powell A.J."/>
            <person name="Barry K."/>
            <person name="Miller A.N."/>
            <person name="Grigoriev I.V."/>
            <person name="Debuchy R."/>
            <person name="Gladieux P."/>
            <person name="Thoren M.H."/>
            <person name="Johannesson H."/>
        </authorList>
    </citation>
    <scope>NUCLEOTIDE SEQUENCE</scope>
    <source>
        <strain evidence="2">PSN293</strain>
    </source>
</reference>
<proteinExistence type="predicted"/>
<feature type="region of interest" description="Disordered" evidence="1">
    <location>
        <begin position="1"/>
        <end position="96"/>
    </location>
</feature>
<evidence type="ECO:0000313" key="2">
    <source>
        <dbReference type="EMBL" id="KAK4207220.1"/>
    </source>
</evidence>
<accession>A0AAN7B3V1</accession>
<name>A0AAN7B3V1_9PEZI</name>
<sequence>QNRIAQRNYRKKLKSVLRKDGDSSSGNGKPSLATKPSTRASSKRQSSAESQKQTPSSPPKLLARGGYRPPSQDDEHLFFLSNDEPKRSHTPQHISYYPSYPPPPEEIIMAPHGSVHQPYRPMTTEAYPEYFTVTASEPINQPSITYFNNAVEPYSQAGEGIMPYSSYLPSGFDMGTGAHSPCK</sequence>